<dbReference type="CDD" id="cd00130">
    <property type="entry name" value="PAS"/>
    <property type="match status" value="1"/>
</dbReference>
<dbReference type="InterPro" id="IPR004358">
    <property type="entry name" value="Sig_transdc_His_kin-like_C"/>
</dbReference>
<dbReference type="AlphaFoldDB" id="A0A3S0XMA1"/>
<evidence type="ECO:0000256" key="2">
    <source>
        <dbReference type="ARBA" id="ARBA00004141"/>
    </source>
</evidence>
<dbReference type="SMART" id="SM00388">
    <property type="entry name" value="HisKA"/>
    <property type="match status" value="1"/>
</dbReference>
<proteinExistence type="predicted"/>
<dbReference type="Pfam" id="PF02518">
    <property type="entry name" value="HATPase_c"/>
    <property type="match status" value="2"/>
</dbReference>
<dbReference type="PROSITE" id="PS50110">
    <property type="entry name" value="RESPONSE_REGULATORY"/>
    <property type="match status" value="1"/>
</dbReference>
<keyword evidence="22" id="KW-1185">Reference proteome</keyword>
<evidence type="ECO:0000259" key="17">
    <source>
        <dbReference type="PROSITE" id="PS50109"/>
    </source>
</evidence>
<dbReference type="InterPro" id="IPR036890">
    <property type="entry name" value="HATPase_C_sf"/>
</dbReference>
<dbReference type="GO" id="GO:0016020">
    <property type="term" value="C:membrane"/>
    <property type="evidence" value="ECO:0007669"/>
    <property type="project" value="UniProtKB-SubCell"/>
</dbReference>
<comment type="catalytic activity">
    <reaction evidence="1">
        <text>ATP + protein L-histidine = ADP + protein N-phospho-L-histidine.</text>
        <dbReference type="EC" id="2.7.13.3"/>
    </reaction>
</comment>
<evidence type="ECO:0000256" key="15">
    <source>
        <dbReference type="SAM" id="MobiDB-lite"/>
    </source>
</evidence>
<feature type="domain" description="Histidine kinase" evidence="17">
    <location>
        <begin position="251"/>
        <end position="515"/>
    </location>
</feature>
<evidence type="ECO:0000256" key="1">
    <source>
        <dbReference type="ARBA" id="ARBA00000085"/>
    </source>
</evidence>
<dbReference type="InterPro" id="IPR011006">
    <property type="entry name" value="CheY-like_superfamily"/>
</dbReference>
<evidence type="ECO:0000256" key="6">
    <source>
        <dbReference type="ARBA" id="ARBA00022692"/>
    </source>
</evidence>
<evidence type="ECO:0000259" key="20">
    <source>
        <dbReference type="PROSITE" id="PS50113"/>
    </source>
</evidence>
<keyword evidence="6 16" id="KW-0812">Transmembrane</keyword>
<keyword evidence="9" id="KW-0067">ATP-binding</keyword>
<comment type="caution">
    <text evidence="21">The sequence shown here is derived from an EMBL/GenBank/DDBJ whole genome shotgun (WGS) entry which is preliminary data.</text>
</comment>
<dbReference type="SMART" id="SM00387">
    <property type="entry name" value="HATPase_c"/>
    <property type="match status" value="1"/>
</dbReference>
<accession>A0A3S0XMA1</accession>
<keyword evidence="14" id="KW-0175">Coiled coil</keyword>
<dbReference type="Pfam" id="PF00072">
    <property type="entry name" value="Response_reg"/>
    <property type="match status" value="1"/>
</dbReference>
<keyword evidence="4 13" id="KW-0597">Phosphoprotein</keyword>
<feature type="domain" description="Response regulatory" evidence="18">
    <location>
        <begin position="552"/>
        <end position="670"/>
    </location>
</feature>
<name>A0A3S0XMA1_CHLFR</name>
<evidence type="ECO:0000256" key="14">
    <source>
        <dbReference type="SAM" id="Coils"/>
    </source>
</evidence>
<dbReference type="CDD" id="cd00082">
    <property type="entry name" value="HisKA"/>
    <property type="match status" value="1"/>
</dbReference>
<dbReference type="Pfam" id="PF00512">
    <property type="entry name" value="HisKA"/>
    <property type="match status" value="1"/>
</dbReference>
<feature type="transmembrane region" description="Helical" evidence="16">
    <location>
        <begin position="34"/>
        <end position="57"/>
    </location>
</feature>
<dbReference type="Gene3D" id="1.10.287.130">
    <property type="match status" value="1"/>
</dbReference>
<protein>
    <recommendedName>
        <fullName evidence="3">histidine kinase</fullName>
        <ecNumber evidence="3">2.7.13.3</ecNumber>
    </recommendedName>
</protein>
<dbReference type="Gene3D" id="3.40.50.2300">
    <property type="match status" value="1"/>
</dbReference>
<dbReference type="SMART" id="SM00091">
    <property type="entry name" value="PAS"/>
    <property type="match status" value="1"/>
</dbReference>
<keyword evidence="5" id="KW-0808">Transferase</keyword>
<evidence type="ECO:0000256" key="7">
    <source>
        <dbReference type="ARBA" id="ARBA00022741"/>
    </source>
</evidence>
<organism evidence="21 22">
    <name type="scientific">Chlorogloeopsis fritschii PCC 6912</name>
    <dbReference type="NCBI Taxonomy" id="211165"/>
    <lineage>
        <taxon>Bacteria</taxon>
        <taxon>Bacillati</taxon>
        <taxon>Cyanobacteriota</taxon>
        <taxon>Cyanophyceae</taxon>
        <taxon>Nostocales</taxon>
        <taxon>Chlorogloeopsidaceae</taxon>
        <taxon>Chlorogloeopsis</taxon>
    </lineage>
</organism>
<keyword evidence="8" id="KW-0418">Kinase</keyword>
<sequence length="676" mass="74877">MVSSWYGGLEPGLLATVLSALACAYFFLPPLYSLAVIGFNAVGLVQFVLVSLLISILNQMLRSAQQQAEINAIEAQHNYDRLRQSQEKLHQSEQRYRLFVEGVKEYAIFMLDPNGLFINWNIGAERILGYQEAEIIGRHFRYIFTPDAIERGQPEQVLRTAVREGFSKENRWHIRKDGTHFWSYCVIIPLRDRDGNLRGFSKIMQDLTERKQAEEEREQLLLREQAARAVSEAALCAAEAANRSKDDFLAVVSHELRTPMTAILGWVGMLQTGRLDEARAKDALETIERNANLQMQLIEDLLDISRIVQGNLSLNFGRVDLVEAIAQALEVVQPVADAKSIQIESALDTSVEPIWGDSDRLQQVVLNLLSNAIKFTPNGGRVEVRLSKVLETRDWGLGTRKRTRRQGDKETRGEDVNYGSAPITQYPIPNPRSPISNYAQIQVSDTGKGISPDFLPYVFERFRQADSTSTRSSKGLGLGLAIARHLVELHGGTIAAQSQGIGQGATFTVKLPLTAIPSSEDAQTNNTAQIQPPTITEDAAPLDNPPKLDGLRLLIVDDEADTRKWISTVLQECGAEVIAVGSTGEALASLEQFKPDVLVSDISMPDEDGYTLIRKIRELEPEMGGRIPAVALTGYARVEDYRQAIEAGFQLHVAKPVRAIELVAVVASLGRMSGKL</sequence>
<dbReference type="EC" id="2.7.13.3" evidence="3"/>
<evidence type="ECO:0000256" key="13">
    <source>
        <dbReference type="PROSITE-ProRule" id="PRU00169"/>
    </source>
</evidence>
<dbReference type="FunFam" id="1.10.287.130:FF:000001">
    <property type="entry name" value="Two-component sensor histidine kinase"/>
    <property type="match status" value="1"/>
</dbReference>
<dbReference type="GO" id="GO:0005524">
    <property type="term" value="F:ATP binding"/>
    <property type="evidence" value="ECO:0007669"/>
    <property type="project" value="UniProtKB-KW"/>
</dbReference>
<feature type="domain" description="PAC" evidence="20">
    <location>
        <begin position="166"/>
        <end position="219"/>
    </location>
</feature>
<evidence type="ECO:0000256" key="11">
    <source>
        <dbReference type="ARBA" id="ARBA00023012"/>
    </source>
</evidence>
<evidence type="ECO:0000313" key="21">
    <source>
        <dbReference type="EMBL" id="RUR75974.1"/>
    </source>
</evidence>
<gene>
    <name evidence="21" type="ORF">PCC6912_45460</name>
</gene>
<evidence type="ECO:0000313" key="22">
    <source>
        <dbReference type="Proteomes" id="UP000268857"/>
    </source>
</evidence>
<evidence type="ECO:0000256" key="16">
    <source>
        <dbReference type="SAM" id="Phobius"/>
    </source>
</evidence>
<dbReference type="SUPFAM" id="SSF47384">
    <property type="entry name" value="Homodimeric domain of signal transducing histidine kinase"/>
    <property type="match status" value="1"/>
</dbReference>
<feature type="modified residue" description="4-aspartylphosphate" evidence="13">
    <location>
        <position position="601"/>
    </location>
</feature>
<dbReference type="Gene3D" id="3.30.450.20">
    <property type="entry name" value="PAS domain"/>
    <property type="match status" value="1"/>
</dbReference>
<evidence type="ECO:0000256" key="10">
    <source>
        <dbReference type="ARBA" id="ARBA00022989"/>
    </source>
</evidence>
<feature type="transmembrane region" description="Helical" evidence="16">
    <location>
        <begin position="12"/>
        <end position="28"/>
    </location>
</feature>
<dbReference type="Pfam" id="PF13426">
    <property type="entry name" value="PAS_9"/>
    <property type="match status" value="1"/>
</dbReference>
<feature type="compositionally biased region" description="Basic and acidic residues" evidence="15">
    <location>
        <begin position="405"/>
        <end position="415"/>
    </location>
</feature>
<feature type="coiled-coil region" evidence="14">
    <location>
        <begin position="197"/>
        <end position="230"/>
    </location>
</feature>
<keyword evidence="12 16" id="KW-0472">Membrane</keyword>
<dbReference type="CDD" id="cd17580">
    <property type="entry name" value="REC_2_DhkD-like"/>
    <property type="match status" value="1"/>
</dbReference>
<feature type="domain" description="PAS" evidence="19">
    <location>
        <begin position="92"/>
        <end position="165"/>
    </location>
</feature>
<dbReference type="InterPro" id="IPR000014">
    <property type="entry name" value="PAS"/>
</dbReference>
<dbReference type="Gene3D" id="3.30.565.10">
    <property type="entry name" value="Histidine kinase-like ATPase, C-terminal domain"/>
    <property type="match status" value="1"/>
</dbReference>
<evidence type="ECO:0000256" key="8">
    <source>
        <dbReference type="ARBA" id="ARBA00022777"/>
    </source>
</evidence>
<dbReference type="InterPro" id="IPR000700">
    <property type="entry name" value="PAS-assoc_C"/>
</dbReference>
<dbReference type="SUPFAM" id="SSF52172">
    <property type="entry name" value="CheY-like"/>
    <property type="match status" value="1"/>
</dbReference>
<dbReference type="SUPFAM" id="SSF55874">
    <property type="entry name" value="ATPase domain of HSP90 chaperone/DNA topoisomerase II/histidine kinase"/>
    <property type="match status" value="1"/>
</dbReference>
<dbReference type="InterPro" id="IPR035965">
    <property type="entry name" value="PAS-like_dom_sf"/>
</dbReference>
<evidence type="ECO:0000256" key="9">
    <source>
        <dbReference type="ARBA" id="ARBA00022840"/>
    </source>
</evidence>
<dbReference type="SMART" id="SM00448">
    <property type="entry name" value="REC"/>
    <property type="match status" value="1"/>
</dbReference>
<keyword evidence="10 16" id="KW-1133">Transmembrane helix</keyword>
<dbReference type="InterPro" id="IPR001789">
    <property type="entry name" value="Sig_transdc_resp-reg_receiver"/>
</dbReference>
<evidence type="ECO:0000256" key="4">
    <source>
        <dbReference type="ARBA" id="ARBA00022553"/>
    </source>
</evidence>
<dbReference type="InterPro" id="IPR003661">
    <property type="entry name" value="HisK_dim/P_dom"/>
</dbReference>
<reference evidence="21 22" key="1">
    <citation type="journal article" date="2019" name="Genome Biol. Evol.">
        <title>Day and night: Metabolic profiles and evolutionary relationships of six axenic non-marine cyanobacteria.</title>
        <authorList>
            <person name="Will S.E."/>
            <person name="Henke P."/>
            <person name="Boedeker C."/>
            <person name="Huang S."/>
            <person name="Brinkmann H."/>
            <person name="Rohde M."/>
            <person name="Jarek M."/>
            <person name="Friedl T."/>
            <person name="Seufert S."/>
            <person name="Schumacher M."/>
            <person name="Overmann J."/>
            <person name="Neumann-Schaal M."/>
            <person name="Petersen J."/>
        </authorList>
    </citation>
    <scope>NUCLEOTIDE SEQUENCE [LARGE SCALE GENOMIC DNA]</scope>
    <source>
        <strain evidence="21 22">PCC 6912</strain>
    </source>
</reference>
<dbReference type="InterPro" id="IPR036097">
    <property type="entry name" value="HisK_dim/P_sf"/>
</dbReference>
<dbReference type="InterPro" id="IPR038318">
    <property type="entry name" value="KdpD_sf"/>
</dbReference>
<dbReference type="PROSITE" id="PS50112">
    <property type="entry name" value="PAS"/>
    <property type="match status" value="1"/>
</dbReference>
<evidence type="ECO:0000256" key="5">
    <source>
        <dbReference type="ARBA" id="ARBA00022679"/>
    </source>
</evidence>
<dbReference type="PANTHER" id="PTHR43547:SF2">
    <property type="entry name" value="HYBRID SIGNAL TRANSDUCTION HISTIDINE KINASE C"/>
    <property type="match status" value="1"/>
</dbReference>
<comment type="subcellular location">
    <subcellularLocation>
        <location evidence="2">Membrane</location>
        <topology evidence="2">Multi-pass membrane protein</topology>
    </subcellularLocation>
</comment>
<keyword evidence="11" id="KW-0902">Two-component regulatory system</keyword>
<dbReference type="PROSITE" id="PS50113">
    <property type="entry name" value="PAC"/>
    <property type="match status" value="1"/>
</dbReference>
<dbReference type="PROSITE" id="PS50109">
    <property type="entry name" value="HIS_KIN"/>
    <property type="match status" value="1"/>
</dbReference>
<dbReference type="InterPro" id="IPR005467">
    <property type="entry name" value="His_kinase_dom"/>
</dbReference>
<dbReference type="STRING" id="211165.GCA_000317285_06584"/>
<evidence type="ECO:0000259" key="18">
    <source>
        <dbReference type="PROSITE" id="PS50110"/>
    </source>
</evidence>
<dbReference type="InterPro" id="IPR025201">
    <property type="entry name" value="KdpD_TM"/>
</dbReference>
<dbReference type="PRINTS" id="PR00344">
    <property type="entry name" value="BCTRLSENSOR"/>
</dbReference>
<evidence type="ECO:0000259" key="19">
    <source>
        <dbReference type="PROSITE" id="PS50112"/>
    </source>
</evidence>
<feature type="region of interest" description="Disordered" evidence="15">
    <location>
        <begin position="400"/>
        <end position="432"/>
    </location>
</feature>
<dbReference type="NCBIfam" id="TIGR00229">
    <property type="entry name" value="sensory_box"/>
    <property type="match status" value="1"/>
</dbReference>
<dbReference type="FunFam" id="3.30.565.10:FF:000030">
    <property type="entry name" value="Ethylene receptor 1"/>
    <property type="match status" value="1"/>
</dbReference>
<evidence type="ECO:0000256" key="3">
    <source>
        <dbReference type="ARBA" id="ARBA00012438"/>
    </source>
</evidence>
<dbReference type="EMBL" id="RSCJ01000022">
    <property type="protein sequence ID" value="RUR75974.1"/>
    <property type="molecule type" value="Genomic_DNA"/>
</dbReference>
<dbReference type="Proteomes" id="UP000268857">
    <property type="component" value="Unassembled WGS sequence"/>
</dbReference>
<evidence type="ECO:0000256" key="12">
    <source>
        <dbReference type="ARBA" id="ARBA00023136"/>
    </source>
</evidence>
<dbReference type="Gene3D" id="1.20.120.620">
    <property type="entry name" value="Backbone structure of the membrane domain of e. Coli histidine kinase receptor kdpd"/>
    <property type="match status" value="1"/>
</dbReference>
<dbReference type="GO" id="GO:0000155">
    <property type="term" value="F:phosphorelay sensor kinase activity"/>
    <property type="evidence" value="ECO:0007669"/>
    <property type="project" value="InterPro"/>
</dbReference>
<keyword evidence="7" id="KW-0547">Nucleotide-binding</keyword>
<dbReference type="PANTHER" id="PTHR43547">
    <property type="entry name" value="TWO-COMPONENT HISTIDINE KINASE"/>
    <property type="match status" value="1"/>
</dbReference>
<dbReference type="InterPro" id="IPR003594">
    <property type="entry name" value="HATPase_dom"/>
</dbReference>
<dbReference type="SUPFAM" id="SSF55785">
    <property type="entry name" value="PYP-like sensor domain (PAS domain)"/>
    <property type="match status" value="1"/>
</dbReference>
<dbReference type="Pfam" id="PF13493">
    <property type="entry name" value="DUF4118"/>
    <property type="match status" value="1"/>
</dbReference>